<sequence>MDRKTPELRPAINEYFKDPTPSANLFDNISSHATTDAKREEPAVCRIFQQIEKKTDIFDIINPPPDSNSHNNNPGFEVREAPFLNTGNDSVDPMSIFIHEYELSFVPAEDERRRFAWIPSSKTKMTLEKASQMNHALPRDMLTMPGVENVNFANKTYEGLVSYLGEAEAAPFKTKTIEEVTQDERGLKMLIEDSNYSEALNLTTRLLAMYGQGPGQTGYPSKHTKHSLQLWLTRFSLLVKICACKIAVKEAMAWDNLDRPDLYMQWYKELYGNKYGTLVPFSLRLILAELPQYATTSTNIYKKLFEVLSGVRKIILNLENNLAEDGRCVDLTTQDRNTSKLLWYSREARVIHSIINCALNQKDYKLAIQLLKDLIENPRLKYTIDHSRSLLSAMGRICLQVGDLKGHSYFLKSSRLKPQLLGTLGENKADYRELIDAALLAIAQNNYKEAYKHFENAYIIDSNKVMALNNMATCLFYEGQLNNAISLLEDAIQRFPELALNESLLSNIHCFYQFQNSASNKQRLLKYHIISKYKNSVTDITN</sequence>
<dbReference type="InterPro" id="IPR011990">
    <property type="entry name" value="TPR-like_helical_dom_sf"/>
</dbReference>
<dbReference type="GO" id="GO:0030008">
    <property type="term" value="C:TRAPP complex"/>
    <property type="evidence" value="ECO:0007669"/>
    <property type="project" value="TreeGrafter"/>
</dbReference>
<dbReference type="PANTHER" id="PTHR21581:SF6">
    <property type="entry name" value="TRAFFICKING PROTEIN PARTICLE COMPLEX SUBUNIT 12"/>
    <property type="match status" value="1"/>
</dbReference>
<dbReference type="OrthoDB" id="428342at2759"/>
<dbReference type="GO" id="GO:0005794">
    <property type="term" value="C:Golgi apparatus"/>
    <property type="evidence" value="ECO:0007669"/>
    <property type="project" value="TreeGrafter"/>
</dbReference>
<name>A0A5E4M251_9HEMI</name>
<dbReference type="InterPro" id="IPR019734">
    <property type="entry name" value="TPR_rpt"/>
</dbReference>
<organism evidence="1 2">
    <name type="scientific">Cinara cedri</name>
    <dbReference type="NCBI Taxonomy" id="506608"/>
    <lineage>
        <taxon>Eukaryota</taxon>
        <taxon>Metazoa</taxon>
        <taxon>Ecdysozoa</taxon>
        <taxon>Arthropoda</taxon>
        <taxon>Hexapoda</taxon>
        <taxon>Insecta</taxon>
        <taxon>Pterygota</taxon>
        <taxon>Neoptera</taxon>
        <taxon>Paraneoptera</taxon>
        <taxon>Hemiptera</taxon>
        <taxon>Sternorrhyncha</taxon>
        <taxon>Aphidomorpha</taxon>
        <taxon>Aphidoidea</taxon>
        <taxon>Aphididae</taxon>
        <taxon>Lachninae</taxon>
        <taxon>Cinara</taxon>
    </lineage>
</organism>
<dbReference type="AlphaFoldDB" id="A0A5E4M251"/>
<dbReference type="SMART" id="SM00028">
    <property type="entry name" value="TPR"/>
    <property type="match status" value="2"/>
</dbReference>
<reference evidence="1 2" key="1">
    <citation type="submission" date="2019-08" db="EMBL/GenBank/DDBJ databases">
        <authorList>
            <person name="Alioto T."/>
            <person name="Alioto T."/>
            <person name="Gomez Garrido J."/>
        </authorList>
    </citation>
    <scope>NUCLEOTIDE SEQUENCE [LARGE SCALE GENOMIC DNA]</scope>
</reference>
<dbReference type="PANTHER" id="PTHR21581">
    <property type="entry name" value="D-ALANYL-D-ALANINE CARBOXYPEPTIDASE"/>
    <property type="match status" value="1"/>
</dbReference>
<dbReference type="Gene3D" id="1.25.40.10">
    <property type="entry name" value="Tetratricopeptide repeat domain"/>
    <property type="match status" value="1"/>
</dbReference>
<dbReference type="EMBL" id="CABPRJ010000006">
    <property type="protein sequence ID" value="VVC24785.1"/>
    <property type="molecule type" value="Genomic_DNA"/>
</dbReference>
<protein>
    <submittedName>
        <fullName evidence="1">Tetratricopeptide repeat,Tetratricopeptide repeat-containing domain,Tetratricopeptide-like helical</fullName>
    </submittedName>
</protein>
<accession>A0A5E4M251</accession>
<proteinExistence type="predicted"/>
<gene>
    <name evidence="1" type="ORF">CINCED_3A021639</name>
</gene>
<dbReference type="SUPFAM" id="SSF48452">
    <property type="entry name" value="TPR-like"/>
    <property type="match status" value="1"/>
</dbReference>
<keyword evidence="2" id="KW-1185">Reference proteome</keyword>
<evidence type="ECO:0000313" key="1">
    <source>
        <dbReference type="EMBL" id="VVC24785.1"/>
    </source>
</evidence>
<dbReference type="Proteomes" id="UP000325440">
    <property type="component" value="Unassembled WGS sequence"/>
</dbReference>
<evidence type="ECO:0000313" key="2">
    <source>
        <dbReference type="Proteomes" id="UP000325440"/>
    </source>
</evidence>